<dbReference type="InterPro" id="IPR058764">
    <property type="entry name" value="NPHP4_SK"/>
</dbReference>
<feature type="region of interest" description="Disordered" evidence="1">
    <location>
        <begin position="629"/>
        <end position="660"/>
    </location>
</feature>
<evidence type="ECO:0000259" key="6">
    <source>
        <dbReference type="Pfam" id="PF26189"/>
    </source>
</evidence>
<feature type="compositionally biased region" description="Low complexity" evidence="1">
    <location>
        <begin position="153"/>
        <end position="164"/>
    </location>
</feature>
<organism evidence="8 9">
    <name type="scientific">Otus sunia</name>
    <name type="common">Oriental scops-owl</name>
    <dbReference type="NCBI Taxonomy" id="257818"/>
    <lineage>
        <taxon>Eukaryota</taxon>
        <taxon>Metazoa</taxon>
        <taxon>Chordata</taxon>
        <taxon>Craniata</taxon>
        <taxon>Vertebrata</taxon>
        <taxon>Euteleostomi</taxon>
        <taxon>Archelosauria</taxon>
        <taxon>Archosauria</taxon>
        <taxon>Dinosauria</taxon>
        <taxon>Saurischia</taxon>
        <taxon>Theropoda</taxon>
        <taxon>Coelurosauria</taxon>
        <taxon>Aves</taxon>
        <taxon>Neognathae</taxon>
        <taxon>Neoaves</taxon>
        <taxon>Telluraves</taxon>
        <taxon>Strigiformes</taxon>
        <taxon>Strigidae</taxon>
        <taxon>Otus</taxon>
    </lineage>
</organism>
<feature type="region of interest" description="Disordered" evidence="1">
    <location>
        <begin position="1"/>
        <end position="36"/>
    </location>
</feature>
<dbReference type="Ensembl" id="ENSOSUT00000013995.1">
    <property type="protein sequence ID" value="ENSOSUP00000013542.1"/>
    <property type="gene ID" value="ENSOSUG00000009736.1"/>
</dbReference>
<feature type="region of interest" description="Disordered" evidence="1">
    <location>
        <begin position="673"/>
        <end position="725"/>
    </location>
</feature>
<dbReference type="PANTHER" id="PTHR31043:SF3">
    <property type="entry name" value="NEPHROCYSTIN-4"/>
    <property type="match status" value="1"/>
</dbReference>
<feature type="region of interest" description="Disordered" evidence="1">
    <location>
        <begin position="153"/>
        <end position="180"/>
    </location>
</feature>
<dbReference type="GO" id="GO:0097546">
    <property type="term" value="C:ciliary base"/>
    <property type="evidence" value="ECO:0007669"/>
    <property type="project" value="TreeGrafter"/>
</dbReference>
<feature type="domain" description="NPHP4 Ig-like" evidence="7">
    <location>
        <begin position="1157"/>
        <end position="1306"/>
    </location>
</feature>
<evidence type="ECO:0000259" key="3">
    <source>
        <dbReference type="Pfam" id="PF26173"/>
    </source>
</evidence>
<evidence type="ECO:0000259" key="5">
    <source>
        <dbReference type="Pfam" id="PF26187"/>
    </source>
</evidence>
<dbReference type="GO" id="GO:0036064">
    <property type="term" value="C:ciliary basal body"/>
    <property type="evidence" value="ECO:0007669"/>
    <property type="project" value="TreeGrafter"/>
</dbReference>
<dbReference type="Pfam" id="PF26186">
    <property type="entry name" value="NPHP4_C2_3rd"/>
    <property type="match status" value="1"/>
</dbReference>
<keyword evidence="9" id="KW-1185">Reference proteome</keyword>
<dbReference type="InterPro" id="IPR058686">
    <property type="entry name" value="Ig_NPHP4_3rd"/>
</dbReference>
<reference evidence="8" key="1">
    <citation type="submission" date="2025-08" db="UniProtKB">
        <authorList>
            <consortium name="Ensembl"/>
        </authorList>
    </citation>
    <scope>IDENTIFICATION</scope>
</reference>
<dbReference type="Pfam" id="PF26189">
    <property type="entry name" value="Ig_NPHP4_2nd"/>
    <property type="match status" value="1"/>
</dbReference>
<feature type="compositionally biased region" description="Low complexity" evidence="1">
    <location>
        <begin position="687"/>
        <end position="696"/>
    </location>
</feature>
<feature type="domain" description="NPHP4 Ig-like" evidence="6">
    <location>
        <begin position="1313"/>
        <end position="1410"/>
    </location>
</feature>
<evidence type="ECO:0000259" key="2">
    <source>
        <dbReference type="Pfam" id="PF26015"/>
    </source>
</evidence>
<dbReference type="InterPro" id="IPR029775">
    <property type="entry name" value="NPHP4"/>
</dbReference>
<dbReference type="GO" id="GO:0035869">
    <property type="term" value="C:ciliary transition zone"/>
    <property type="evidence" value="ECO:0007669"/>
    <property type="project" value="TreeGrafter"/>
</dbReference>
<feature type="domain" description="NPHP4 SK-like" evidence="3">
    <location>
        <begin position="1087"/>
        <end position="1152"/>
    </location>
</feature>
<evidence type="ECO:0000259" key="7">
    <source>
        <dbReference type="Pfam" id="PF26190"/>
    </source>
</evidence>
<feature type="region of interest" description="Disordered" evidence="1">
    <location>
        <begin position="1011"/>
        <end position="1034"/>
    </location>
</feature>
<name>A0A8C8AYZ1_9STRI</name>
<dbReference type="GO" id="GO:0097730">
    <property type="term" value="C:non-motile cilium"/>
    <property type="evidence" value="ECO:0007669"/>
    <property type="project" value="InterPro"/>
</dbReference>
<dbReference type="Pfam" id="PF26173">
    <property type="entry name" value="NPHP4_SK"/>
    <property type="match status" value="1"/>
</dbReference>
<dbReference type="PANTHER" id="PTHR31043">
    <property type="entry name" value="NEPHROCYSTIN-4"/>
    <property type="match status" value="1"/>
</dbReference>
<protein>
    <submittedName>
        <fullName evidence="8">Nephrocystin 4</fullName>
    </submittedName>
</protein>
<dbReference type="CDD" id="cd22239">
    <property type="entry name" value="NPHP4"/>
    <property type="match status" value="1"/>
</dbReference>
<evidence type="ECO:0000259" key="4">
    <source>
        <dbReference type="Pfam" id="PF26186"/>
    </source>
</evidence>
<dbReference type="InterPro" id="IPR058688">
    <property type="entry name" value="Ig_NPHP4_2nd"/>
</dbReference>
<evidence type="ECO:0000256" key="1">
    <source>
        <dbReference type="SAM" id="MobiDB-lite"/>
    </source>
</evidence>
<dbReference type="InterPro" id="IPR058687">
    <property type="entry name" value="Ig_NPHP4_1st"/>
</dbReference>
<dbReference type="GO" id="GO:0090090">
    <property type="term" value="P:negative regulation of canonical Wnt signaling pathway"/>
    <property type="evidence" value="ECO:0007669"/>
    <property type="project" value="InterPro"/>
</dbReference>
<dbReference type="Pfam" id="PF26015">
    <property type="entry name" value="Ig_NPH4_3rd"/>
    <property type="match status" value="1"/>
</dbReference>
<dbReference type="Pfam" id="PF26187">
    <property type="entry name" value="Ig_NPHP4_4th"/>
    <property type="match status" value="1"/>
</dbReference>
<dbReference type="Pfam" id="PF26190">
    <property type="entry name" value="Ig_NPHP4_1st"/>
    <property type="match status" value="1"/>
</dbReference>
<evidence type="ECO:0000313" key="9">
    <source>
        <dbReference type="Proteomes" id="UP000694552"/>
    </source>
</evidence>
<accession>A0A8C8AYZ1</accession>
<sequence length="1605" mass="174153">MAAGRGESGAGGSIRRRRPGTYSRVRGDAGPQRGVRGGRYRGSLGCARALPPVGAGARGCGLLPVPVGLWLVWVRVCVSVSGACVGAGVRVRDLCGCTGVRVRGLCGCTGVRVCGFLYVHLHVLRARVCQYRRPLTPGAGARVPWVRGAAPPAARRPDALPSLPEAGVSPGTRQRPTRVPWGSCAAQSVPTACASLCPFPAQRSPEPAPGARGGPRGTQMNEWESVFLRGLALPPHGQRRRARPPGSTAFRCVLKCLEGAALAQGAEYQLRLSLFDATYRHFFGRTWRSSLRAAHAASPRLARAAFNETVYFHTSLNHPGITAVVEVVVTARKGDGNSRHLSCGFGLIPLFGSGSEATGPAAEDRALKLYHGTPRALLHPCFQDPLEKNKYLTVMEKSHLQYTLKPHPPLETIFHLLPENLLISGLQTVPGLLPARGDVGDCLQKPQLMKPVTCYLERLSVRLYPSLEEFEEELLDLVNSDRLLQANAAPDGAGVEVRERRLHVGVHNGLCFVQAPQVAVLVPEAEAARGSCPGVPGSGARGAGQALVLRSRIHLSEMVPHPAFGVCFQLEYVFRSVGRAGGKALPGSARAAMADVRSVRWAVWSPVPGAGEADVVLPLRGGARRGPCQALVYRTPPSSRSSRQGKHVESGTVQFHVSTDSEEHLVTAAEILRKDRDEPEEPPTPSLSPTAPLPTEASPQGPGLSVSQLRGQTPARHGPGSRQDAGITHLEADLGSPEPCAGDQLRALPFTPLQVPIAAVGLQAGSSRMPLSRASLARLHAAGFPEVLDHNQEPVQISELPEPASFSPRLEEADPLQGNEIILQFLAFGRNTRDSVEGTWPRTIFLTFQFYRFPPVTTPRLQLVSMAGGLAAGPAEPAQLLVRVNKDGTLDTGPPGLQLKYLVDPALLRAGEQRWFVRYLAEHSLQIDVWDGDSLLLVGSAALKLEPLLRQGRAAIRTHHELEVATTEYEPDVTVMGREALRPGALRPLGVRVVVRGRLHLCLANVGHPCEETPGQPLSPLPSRSRPVPAPDGAGSVAAGSWFSLNAASGGRVSRARRLVEVDGELAAALCSRRLETRPTPPAAPGEATAARRRKLRRMALVRQQEEAGGGRPPQPSGWQEQRGRHTRDLQLIDAYREHIKGESISRMLSQAITATCTVRAVLGTAEFFEFALKNPYSVQHTVTIEVDHPELSVILDPREWRHFKELTRSVTPVEEEMFHLRDDLKPQVYLRPNETVRIPFKYQTFSADPAVVAAQGPSGLGAGAEGATCSLGKSGAGQTKHIQVSFQVSRGKPIALLRVKVEPQPHVVDQTFRFYHPELTFLKKTIRLPPWHTLPGTPVGMPGGEREMFVRCSDPDIICETKNMGPGEPQDIFLKVAGGPSPQIKKFFVAIYTDAWLAAPVQIWQFYLHSLQRLDVSCTAGQLARLSLLLRGTPAPRRVQAFTSHPQELEVDPDGAFLLPANGIQDLYIGVRPRRAGSRFIYLNLVDVESHQLVSSWLLCLSCRQPLISKAFEISLPAGGGRGCNKRITYTNPYPSPRLYFLGTNRPDLLQFKEDSFKVAGGEVYTIGLRFAPSQGAGEEEILIHINDHEDKNEETFCVKVLYR</sequence>
<dbReference type="Proteomes" id="UP000694552">
    <property type="component" value="Unplaced"/>
</dbReference>
<feature type="region of interest" description="Disordered" evidence="1">
    <location>
        <begin position="1103"/>
        <end position="1125"/>
    </location>
</feature>
<proteinExistence type="predicted"/>
<feature type="domain" description="NPHP4 Ig-like" evidence="2">
    <location>
        <begin position="1422"/>
        <end position="1505"/>
    </location>
</feature>
<dbReference type="InterPro" id="IPR058765">
    <property type="entry name" value="NPHP4_C2-like"/>
</dbReference>
<dbReference type="InterPro" id="IPR058685">
    <property type="entry name" value="Ig_NPHP4_4th"/>
</dbReference>
<feature type="compositionally biased region" description="Gly residues" evidence="1">
    <location>
        <begin position="1"/>
        <end position="12"/>
    </location>
</feature>
<reference evidence="8" key="2">
    <citation type="submission" date="2025-09" db="UniProtKB">
        <authorList>
            <consortium name="Ensembl"/>
        </authorList>
    </citation>
    <scope>IDENTIFICATION</scope>
</reference>
<dbReference type="GO" id="GO:1904491">
    <property type="term" value="P:protein localization to ciliary transition zone"/>
    <property type="evidence" value="ECO:0007669"/>
    <property type="project" value="TreeGrafter"/>
</dbReference>
<feature type="domain" description="NPHP4 C2-like" evidence="4">
    <location>
        <begin position="774"/>
        <end position="1008"/>
    </location>
</feature>
<feature type="domain" description="NPHP4 Ig-like" evidence="5">
    <location>
        <begin position="1510"/>
        <end position="1605"/>
    </location>
</feature>
<evidence type="ECO:0000313" key="8">
    <source>
        <dbReference type="Ensembl" id="ENSOSUP00000013542.1"/>
    </source>
</evidence>